<accession>A0ABX1NU58</accession>
<comment type="caution">
    <text evidence="1">The sequence shown here is derived from an EMBL/GenBank/DDBJ whole genome shotgun (WGS) entry which is preliminary data.</text>
</comment>
<dbReference type="EMBL" id="WTVP01000017">
    <property type="protein sequence ID" value="NMG15553.1"/>
    <property type="molecule type" value="Genomic_DNA"/>
</dbReference>
<protein>
    <submittedName>
        <fullName evidence="1">Type II toxin-antitoxin system PemK/MazF family toxin</fullName>
    </submittedName>
</protein>
<evidence type="ECO:0000313" key="1">
    <source>
        <dbReference type="EMBL" id="NMG15553.1"/>
    </source>
</evidence>
<evidence type="ECO:0000313" key="2">
    <source>
        <dbReference type="Proteomes" id="UP000633943"/>
    </source>
</evidence>
<keyword evidence="2" id="KW-1185">Reference proteome</keyword>
<proteinExistence type="predicted"/>
<dbReference type="Gene3D" id="2.30.30.110">
    <property type="match status" value="1"/>
</dbReference>
<gene>
    <name evidence="1" type="ORF">GPA24_08355</name>
</gene>
<sequence>MRGDFVTIAMQGDFGKPGLALVIQADPFSEHATVTVLPVTSALVAAPLFRITVQPSAENGLQKPSQVMADKAITVKRAKIGQAFGRIDADAMVEVERCLAVFLGIAK</sequence>
<name>A0ABX1NU58_9RHOO</name>
<dbReference type="Pfam" id="PF02452">
    <property type="entry name" value="PemK_toxin"/>
    <property type="match status" value="1"/>
</dbReference>
<organism evidence="1 2">
    <name type="scientific">Aromatoleum bremense</name>
    <dbReference type="NCBI Taxonomy" id="76115"/>
    <lineage>
        <taxon>Bacteria</taxon>
        <taxon>Pseudomonadati</taxon>
        <taxon>Pseudomonadota</taxon>
        <taxon>Betaproteobacteria</taxon>
        <taxon>Rhodocyclales</taxon>
        <taxon>Rhodocyclaceae</taxon>
        <taxon>Aromatoleum</taxon>
    </lineage>
</organism>
<dbReference type="SUPFAM" id="SSF50118">
    <property type="entry name" value="Cell growth inhibitor/plasmid maintenance toxic component"/>
    <property type="match status" value="1"/>
</dbReference>
<dbReference type="InterPro" id="IPR011067">
    <property type="entry name" value="Plasmid_toxin/cell-grow_inhib"/>
</dbReference>
<dbReference type="Proteomes" id="UP000633943">
    <property type="component" value="Unassembled WGS sequence"/>
</dbReference>
<reference evidence="1 2" key="1">
    <citation type="submission" date="2019-12" db="EMBL/GenBank/DDBJ databases">
        <title>Comparative genomics gives insights into the taxonomy of the Azoarcus-Aromatoleum group and reveals separate origins of nif in the plant-associated Azoarcus and non-plant-associated Aromatoleum sub-groups.</title>
        <authorList>
            <person name="Lafos M."/>
            <person name="Maluk M."/>
            <person name="Batista M."/>
            <person name="Junghare M."/>
            <person name="Carmona M."/>
            <person name="Faoro H."/>
            <person name="Cruz L.M."/>
            <person name="Battistoni F."/>
            <person name="De Souza E."/>
            <person name="Pedrosa F."/>
            <person name="Chen W.-M."/>
            <person name="Poole P.S."/>
            <person name="Dixon R.A."/>
            <person name="James E.K."/>
        </authorList>
    </citation>
    <scope>NUCLEOTIDE SEQUENCE [LARGE SCALE GENOMIC DNA]</scope>
    <source>
        <strain evidence="1 2">PbN1</strain>
    </source>
</reference>
<dbReference type="InterPro" id="IPR003477">
    <property type="entry name" value="PemK-like"/>
</dbReference>